<dbReference type="Gene3D" id="3.30.110.20">
    <property type="entry name" value="Alba-like domain"/>
    <property type="match status" value="1"/>
</dbReference>
<reference evidence="5 6" key="1">
    <citation type="journal article" date="2024" name="BMC Genomics">
        <title>De novo assembly and annotation of Popillia japonica's genome with initial clues to its potential as an invasive pest.</title>
        <authorList>
            <person name="Cucini C."/>
            <person name="Boschi S."/>
            <person name="Funari R."/>
            <person name="Cardaioli E."/>
            <person name="Iannotti N."/>
            <person name="Marturano G."/>
            <person name="Paoli F."/>
            <person name="Bruttini M."/>
            <person name="Carapelli A."/>
            <person name="Frati F."/>
            <person name="Nardi F."/>
        </authorList>
    </citation>
    <scope>NUCLEOTIDE SEQUENCE [LARGE SCALE GENOMIC DNA]</scope>
    <source>
        <strain evidence="5">DMR45628</strain>
    </source>
</reference>
<dbReference type="InterPro" id="IPR014612">
    <property type="entry name" value="Pop7/Rpp20"/>
</dbReference>
<dbReference type="GO" id="GO:0001682">
    <property type="term" value="P:tRNA 5'-leader removal"/>
    <property type="evidence" value="ECO:0007669"/>
    <property type="project" value="InterPro"/>
</dbReference>
<dbReference type="EMBL" id="JASPKY010000191">
    <property type="protein sequence ID" value="KAK9722134.1"/>
    <property type="molecule type" value="Genomic_DNA"/>
</dbReference>
<evidence type="ECO:0000256" key="3">
    <source>
        <dbReference type="ARBA" id="ARBA00023242"/>
    </source>
</evidence>
<accession>A0AAW1KQL9</accession>
<dbReference type="GO" id="GO:0003676">
    <property type="term" value="F:nucleic acid binding"/>
    <property type="evidence" value="ECO:0007669"/>
    <property type="project" value="InterPro"/>
</dbReference>
<dbReference type="PANTHER" id="PTHR15314:SF1">
    <property type="entry name" value="RIBONUCLEASE P PROTEIN SUBUNIT P20"/>
    <property type="match status" value="1"/>
</dbReference>
<dbReference type="Pfam" id="PF12328">
    <property type="entry name" value="Rpp20"/>
    <property type="match status" value="1"/>
</dbReference>
<proteinExistence type="predicted"/>
<dbReference type="GO" id="GO:0000172">
    <property type="term" value="C:ribonuclease MRP complex"/>
    <property type="evidence" value="ECO:0007669"/>
    <property type="project" value="InterPro"/>
</dbReference>
<evidence type="ECO:0000256" key="1">
    <source>
        <dbReference type="ARBA" id="ARBA00004604"/>
    </source>
</evidence>
<comment type="caution">
    <text evidence="5">The sequence shown here is derived from an EMBL/GenBank/DDBJ whole genome shotgun (WGS) entry which is preliminary data.</text>
</comment>
<dbReference type="SUPFAM" id="SSF82704">
    <property type="entry name" value="AlbA-like"/>
    <property type="match status" value="1"/>
</dbReference>
<organism evidence="5 6">
    <name type="scientific">Popillia japonica</name>
    <name type="common">Japanese beetle</name>
    <dbReference type="NCBI Taxonomy" id="7064"/>
    <lineage>
        <taxon>Eukaryota</taxon>
        <taxon>Metazoa</taxon>
        <taxon>Ecdysozoa</taxon>
        <taxon>Arthropoda</taxon>
        <taxon>Hexapoda</taxon>
        <taxon>Insecta</taxon>
        <taxon>Pterygota</taxon>
        <taxon>Neoptera</taxon>
        <taxon>Endopterygota</taxon>
        <taxon>Coleoptera</taxon>
        <taxon>Polyphaga</taxon>
        <taxon>Scarabaeiformia</taxon>
        <taxon>Scarabaeidae</taxon>
        <taxon>Rutelinae</taxon>
        <taxon>Popillia</taxon>
    </lineage>
</organism>
<dbReference type="Proteomes" id="UP001458880">
    <property type="component" value="Unassembled WGS sequence"/>
</dbReference>
<evidence type="ECO:0000256" key="4">
    <source>
        <dbReference type="SAM" id="MobiDB-lite"/>
    </source>
</evidence>
<dbReference type="GO" id="GO:0005655">
    <property type="term" value="C:nucleolar ribonuclease P complex"/>
    <property type="evidence" value="ECO:0007669"/>
    <property type="project" value="InterPro"/>
</dbReference>
<keyword evidence="6" id="KW-1185">Reference proteome</keyword>
<dbReference type="PANTHER" id="PTHR15314">
    <property type="entry name" value="RIBONUCLEASE P PROTEIN SUBUNIT P20"/>
    <property type="match status" value="1"/>
</dbReference>
<evidence type="ECO:0000256" key="2">
    <source>
        <dbReference type="ARBA" id="ARBA00022694"/>
    </source>
</evidence>
<protein>
    <submittedName>
        <fullName evidence="5">Alba</fullName>
    </submittedName>
</protein>
<evidence type="ECO:0000313" key="6">
    <source>
        <dbReference type="Proteomes" id="UP001458880"/>
    </source>
</evidence>
<evidence type="ECO:0000313" key="5">
    <source>
        <dbReference type="EMBL" id="KAK9722134.1"/>
    </source>
</evidence>
<dbReference type="AlphaFoldDB" id="A0AAW1KQL9"/>
<name>A0AAW1KQL9_POPJA</name>
<feature type="region of interest" description="Disordered" evidence="4">
    <location>
        <begin position="26"/>
        <end position="49"/>
    </location>
</feature>
<comment type="subcellular location">
    <subcellularLocation>
        <location evidence="1">Nucleus</location>
        <location evidence="1">Nucleolus</location>
    </subcellularLocation>
</comment>
<sequence>MNKLILRQRFWDNKIVGKLDMDEDSSRSNFQKQKQTFSENHTLKKRQPHKPEIGKSVIYVSTKSDIKGLKQKCEKLLRQNEEEVIIYCLGAAIQRGIILALQLGDNYPSYKISTNTLTTELIDDLEPAADDADYEIQRRHNSGLRIRLFRTNLINSEKQMSATQ</sequence>
<keyword evidence="2" id="KW-0819">tRNA processing</keyword>
<dbReference type="InterPro" id="IPR036882">
    <property type="entry name" value="Alba-like_dom_sf"/>
</dbReference>
<keyword evidence="3" id="KW-0539">Nucleus</keyword>
<gene>
    <name evidence="5" type="ORF">QE152_g19828</name>
</gene>
<feature type="compositionally biased region" description="Polar residues" evidence="4">
    <location>
        <begin position="27"/>
        <end position="40"/>
    </location>
</feature>